<dbReference type="OrthoDB" id="406838at2759"/>
<name>A0A8K1CGZ2_PYTOL</name>
<keyword evidence="1" id="KW-0812">Transmembrane</keyword>
<dbReference type="PANTHER" id="PTHR38478:SF1">
    <property type="entry name" value="ZINC DEPENDENT METALLOPROTEASE DOMAIN LIPOPROTEIN"/>
    <property type="match status" value="1"/>
</dbReference>
<gene>
    <name evidence="4" type="ORF">Poli38472_002310</name>
</gene>
<dbReference type="SUPFAM" id="SSF55486">
    <property type="entry name" value="Metalloproteases ('zincins'), catalytic domain"/>
    <property type="match status" value="1"/>
</dbReference>
<protein>
    <recommendedName>
        <fullName evidence="6">EcxA zinc-binding domain-containing protein</fullName>
    </recommendedName>
</protein>
<dbReference type="Pfam" id="PF17148">
    <property type="entry name" value="DUF5117"/>
    <property type="match status" value="1"/>
</dbReference>
<dbReference type="InterPro" id="IPR033413">
    <property type="entry name" value="DUF5117"/>
</dbReference>
<dbReference type="GO" id="GO:0008237">
    <property type="term" value="F:metallopeptidase activity"/>
    <property type="evidence" value="ECO:0007669"/>
    <property type="project" value="InterPro"/>
</dbReference>
<evidence type="ECO:0000259" key="2">
    <source>
        <dbReference type="Pfam" id="PF16313"/>
    </source>
</evidence>
<dbReference type="CDD" id="cd04276">
    <property type="entry name" value="ZnMc_MMP_like_2"/>
    <property type="match status" value="1"/>
</dbReference>
<evidence type="ECO:0000313" key="5">
    <source>
        <dbReference type="Proteomes" id="UP000794436"/>
    </source>
</evidence>
<organism evidence="4 5">
    <name type="scientific">Pythium oligandrum</name>
    <name type="common">Mycoparasitic fungus</name>
    <dbReference type="NCBI Taxonomy" id="41045"/>
    <lineage>
        <taxon>Eukaryota</taxon>
        <taxon>Sar</taxon>
        <taxon>Stramenopiles</taxon>
        <taxon>Oomycota</taxon>
        <taxon>Peronosporomycetes</taxon>
        <taxon>Pythiales</taxon>
        <taxon>Pythiaceae</taxon>
        <taxon>Pythium</taxon>
    </lineage>
</organism>
<feature type="domain" description="DUF5117" evidence="3">
    <location>
        <begin position="212"/>
        <end position="258"/>
    </location>
</feature>
<feature type="transmembrane region" description="Helical" evidence="1">
    <location>
        <begin position="12"/>
        <end position="33"/>
    </location>
</feature>
<keyword evidence="5" id="KW-1185">Reference proteome</keyword>
<evidence type="ECO:0008006" key="6">
    <source>
        <dbReference type="Google" id="ProtNLM"/>
    </source>
</evidence>
<comment type="caution">
    <text evidence="4">The sequence shown here is derived from an EMBL/GenBank/DDBJ whole genome shotgun (WGS) entry which is preliminary data.</text>
</comment>
<dbReference type="InterPro" id="IPR032534">
    <property type="entry name" value="EcxA_zinc-bd"/>
</dbReference>
<dbReference type="Pfam" id="PF16313">
    <property type="entry name" value="DUF4953"/>
    <property type="match status" value="1"/>
</dbReference>
<keyword evidence="1" id="KW-0472">Membrane</keyword>
<dbReference type="Gene3D" id="3.40.390.10">
    <property type="entry name" value="Collagenase (Catalytic Domain)"/>
    <property type="match status" value="1"/>
</dbReference>
<dbReference type="InterPro" id="IPR034032">
    <property type="entry name" value="Zn_MMP-like_bac"/>
</dbReference>
<dbReference type="AlphaFoldDB" id="A0A8K1CGZ2"/>
<reference evidence="4" key="1">
    <citation type="submission" date="2019-03" db="EMBL/GenBank/DDBJ databases">
        <title>Long read genome sequence of the mycoparasitic Pythium oligandrum ATCC 38472 isolated from sugarbeet rhizosphere.</title>
        <authorList>
            <person name="Gaulin E."/>
        </authorList>
    </citation>
    <scope>NUCLEOTIDE SEQUENCE</scope>
    <source>
        <strain evidence="4">ATCC 38472_TT</strain>
    </source>
</reference>
<accession>A0A8K1CGZ2</accession>
<feature type="domain" description="EcxA zinc-binding" evidence="2">
    <location>
        <begin position="447"/>
        <end position="770"/>
    </location>
</feature>
<keyword evidence="1" id="KW-1133">Transmembrane helix</keyword>
<evidence type="ECO:0000259" key="3">
    <source>
        <dbReference type="Pfam" id="PF17148"/>
    </source>
</evidence>
<evidence type="ECO:0000313" key="4">
    <source>
        <dbReference type="EMBL" id="TMW63369.1"/>
    </source>
</evidence>
<evidence type="ECO:0000256" key="1">
    <source>
        <dbReference type="SAM" id="Phobius"/>
    </source>
</evidence>
<proteinExistence type="predicted"/>
<dbReference type="PANTHER" id="PTHR38478">
    <property type="entry name" value="PEPTIDASE M1A AND M12B"/>
    <property type="match status" value="1"/>
</dbReference>
<dbReference type="InterPro" id="IPR024079">
    <property type="entry name" value="MetalloPept_cat_dom_sf"/>
</dbReference>
<sequence>MTTLRTPRRLKIISAVAAGLCVIAVSIALAVHFSQHKAKAEKTIPVTPQTADIPPFLKVNFEDDGTAVFVLRKTNWNSPFIVYPTVVKHSAPPQFGFERGSILLDTSDYVFHFEKSFDKRFLLLILENHLSRLQSDTDELKQVFEDSQWPGYVTSVAIYMETDDAFYFATEPFLSNGFFVSSVLISPYFSTMKTSSSFYPRNTNLQVEYELRSGVVQVNYAIGLLPDTTMNQRAADDRVGYFMQRYIRYGVTNNDAITATAEGTQDMGTAVTIINRRRMEKDANGDALQPVYYYIDPSVPLRWHQAFANGVNAWAAAFEAIGIKKAIKAIIPGDSEWPTDYRLGDLRYNSISVMMSDQTYAYGPIVVDPRSGEILHSDITFEYGFFDEVISDFDVLSPVAPPAARTAKNGRKQVSHRLGQCGMSMSPHHQVDRAVLGLLFGTKMSAVPDSIIAKHFADIVMHEVGHTLGLRHNFAGTAKITRAQLKDQTYTSANGLSSSIMDYIPVNVFSDLTDNDASTHDFYQTVIGSYDKAAIAYGYSDVTGENPGYLSAGLSTLAKAAPLFLTDEDVDGGTNPYGQRFDLSSDPIDYANDRLELVKHFRSASMADKLAEDAPWSNFWRRERALMRLIQFAIKVIQPFLGGVNVVHAHRKANEAAYAPDFVSKADQERALEVLARVIRADDGIFPAPSDYPTYIETVGYPNEDCSGPNTDYGCLARGLVDIDGYVLMLRQAAVNATLEPFLNRIIQQDSNSPLTIVEALDTVKTAVKTNPTVARNKAVNAFFKQRLTDMSTDVQQDTRLQTIVTDFLTTY</sequence>
<dbReference type="EMBL" id="SPLM01000072">
    <property type="protein sequence ID" value="TMW63369.1"/>
    <property type="molecule type" value="Genomic_DNA"/>
</dbReference>
<dbReference type="Proteomes" id="UP000794436">
    <property type="component" value="Unassembled WGS sequence"/>
</dbReference>